<dbReference type="AlphaFoldDB" id="A0A7X0NZ94"/>
<name>A0A7X0NZ94_9ACTN</name>
<dbReference type="PANTHER" id="PTHR43537:SF44">
    <property type="entry name" value="GNTR FAMILY REGULATORY PROTEIN"/>
    <property type="match status" value="1"/>
</dbReference>
<evidence type="ECO:0000313" key="5">
    <source>
        <dbReference type="EMBL" id="MBB6552184.1"/>
    </source>
</evidence>
<evidence type="ECO:0000256" key="1">
    <source>
        <dbReference type="ARBA" id="ARBA00023015"/>
    </source>
</evidence>
<dbReference type="InterPro" id="IPR000524">
    <property type="entry name" value="Tscrpt_reg_HTH_GntR"/>
</dbReference>
<dbReference type="GO" id="GO:0003677">
    <property type="term" value="F:DNA binding"/>
    <property type="evidence" value="ECO:0007669"/>
    <property type="project" value="UniProtKB-KW"/>
</dbReference>
<keyword evidence="3" id="KW-0804">Transcription</keyword>
<keyword evidence="2 5" id="KW-0238">DNA-binding</keyword>
<evidence type="ECO:0000313" key="6">
    <source>
        <dbReference type="Proteomes" id="UP000565579"/>
    </source>
</evidence>
<dbReference type="SUPFAM" id="SSF46785">
    <property type="entry name" value="Winged helix' DNA-binding domain"/>
    <property type="match status" value="1"/>
</dbReference>
<gene>
    <name evidence="5" type="ORF">HD593_006979</name>
</gene>
<dbReference type="SMART" id="SM00345">
    <property type="entry name" value="HTH_GNTR"/>
    <property type="match status" value="1"/>
</dbReference>
<dbReference type="PROSITE" id="PS50949">
    <property type="entry name" value="HTH_GNTR"/>
    <property type="match status" value="1"/>
</dbReference>
<organism evidence="5 6">
    <name type="scientific">Nonomuraea rubra</name>
    <dbReference type="NCBI Taxonomy" id="46180"/>
    <lineage>
        <taxon>Bacteria</taxon>
        <taxon>Bacillati</taxon>
        <taxon>Actinomycetota</taxon>
        <taxon>Actinomycetes</taxon>
        <taxon>Streptosporangiales</taxon>
        <taxon>Streptosporangiaceae</taxon>
        <taxon>Nonomuraea</taxon>
    </lineage>
</organism>
<dbReference type="PANTHER" id="PTHR43537">
    <property type="entry name" value="TRANSCRIPTIONAL REGULATOR, GNTR FAMILY"/>
    <property type="match status" value="1"/>
</dbReference>
<keyword evidence="6" id="KW-1185">Reference proteome</keyword>
<sequence length="255" mass="27688">MGGPRFEPVRAVRAYERVVEQIEEAVESGALSPGARLPSERELMVQFSVSRSTVREALRVLQARGLVRSRPGDPHGAEVLPFSPAALHKSMTSLARMAELSLGELVQFRMVLDGSAVLLAARLRTEEQLAEMCAAVAAMRAAVDRDAADQDAEAFGAADVAFHDAVARAGGNKLIEVCTDVVRSIVLKLIADRIAAAPDREELMRRSIRHHEEVIAAIRAGDGPLAARLSRKAMYDYYAGYVDEGERSALRALLE</sequence>
<proteinExistence type="predicted"/>
<dbReference type="PRINTS" id="PR00035">
    <property type="entry name" value="HTHGNTR"/>
</dbReference>
<dbReference type="SMART" id="SM00895">
    <property type="entry name" value="FCD"/>
    <property type="match status" value="1"/>
</dbReference>
<evidence type="ECO:0000256" key="2">
    <source>
        <dbReference type="ARBA" id="ARBA00023125"/>
    </source>
</evidence>
<feature type="domain" description="HTH gntR-type" evidence="4">
    <location>
        <begin position="12"/>
        <end position="82"/>
    </location>
</feature>
<protein>
    <submittedName>
        <fullName evidence="5">DNA-binding FadR family transcriptional regulator</fullName>
    </submittedName>
</protein>
<dbReference type="SUPFAM" id="SSF48008">
    <property type="entry name" value="GntR ligand-binding domain-like"/>
    <property type="match status" value="1"/>
</dbReference>
<dbReference type="Gene3D" id="1.20.120.530">
    <property type="entry name" value="GntR ligand-binding domain-like"/>
    <property type="match status" value="1"/>
</dbReference>
<dbReference type="InterPro" id="IPR011711">
    <property type="entry name" value="GntR_C"/>
</dbReference>
<evidence type="ECO:0000256" key="3">
    <source>
        <dbReference type="ARBA" id="ARBA00023163"/>
    </source>
</evidence>
<keyword evidence="1" id="KW-0805">Transcription regulation</keyword>
<comment type="caution">
    <text evidence="5">The sequence shown here is derived from an EMBL/GenBank/DDBJ whole genome shotgun (WGS) entry which is preliminary data.</text>
</comment>
<dbReference type="CDD" id="cd07377">
    <property type="entry name" value="WHTH_GntR"/>
    <property type="match status" value="1"/>
</dbReference>
<dbReference type="Pfam" id="PF07729">
    <property type="entry name" value="FCD"/>
    <property type="match status" value="1"/>
</dbReference>
<dbReference type="InterPro" id="IPR008920">
    <property type="entry name" value="TF_FadR/GntR_C"/>
</dbReference>
<dbReference type="EMBL" id="JACHMI010000001">
    <property type="protein sequence ID" value="MBB6552184.1"/>
    <property type="molecule type" value="Genomic_DNA"/>
</dbReference>
<dbReference type="Pfam" id="PF00392">
    <property type="entry name" value="GntR"/>
    <property type="match status" value="1"/>
</dbReference>
<dbReference type="InterPro" id="IPR036388">
    <property type="entry name" value="WH-like_DNA-bd_sf"/>
</dbReference>
<dbReference type="Gene3D" id="1.10.10.10">
    <property type="entry name" value="Winged helix-like DNA-binding domain superfamily/Winged helix DNA-binding domain"/>
    <property type="match status" value="1"/>
</dbReference>
<reference evidence="5 6" key="1">
    <citation type="submission" date="2020-08" db="EMBL/GenBank/DDBJ databases">
        <title>Sequencing the genomes of 1000 actinobacteria strains.</title>
        <authorList>
            <person name="Klenk H.-P."/>
        </authorList>
    </citation>
    <scope>NUCLEOTIDE SEQUENCE [LARGE SCALE GENOMIC DNA]</scope>
    <source>
        <strain evidence="5 6">DSM 43768</strain>
    </source>
</reference>
<dbReference type="InterPro" id="IPR036390">
    <property type="entry name" value="WH_DNA-bd_sf"/>
</dbReference>
<dbReference type="RefSeq" id="WP_185106143.1">
    <property type="nucleotide sequence ID" value="NZ_BAAAXY010000033.1"/>
</dbReference>
<dbReference type="GO" id="GO:0003700">
    <property type="term" value="F:DNA-binding transcription factor activity"/>
    <property type="evidence" value="ECO:0007669"/>
    <property type="project" value="InterPro"/>
</dbReference>
<dbReference type="Proteomes" id="UP000565579">
    <property type="component" value="Unassembled WGS sequence"/>
</dbReference>
<accession>A0A7X0NZ94</accession>
<evidence type="ECO:0000259" key="4">
    <source>
        <dbReference type="PROSITE" id="PS50949"/>
    </source>
</evidence>